<organism evidence="9 10">
    <name type="scientific">Owenia fusiformis</name>
    <name type="common">Polychaete worm</name>
    <dbReference type="NCBI Taxonomy" id="6347"/>
    <lineage>
        <taxon>Eukaryota</taxon>
        <taxon>Metazoa</taxon>
        <taxon>Spiralia</taxon>
        <taxon>Lophotrochozoa</taxon>
        <taxon>Annelida</taxon>
        <taxon>Polychaeta</taxon>
        <taxon>Sedentaria</taxon>
        <taxon>Canalipalpata</taxon>
        <taxon>Sabellida</taxon>
        <taxon>Oweniida</taxon>
        <taxon>Oweniidae</taxon>
        <taxon>Owenia</taxon>
    </lineage>
</organism>
<feature type="region of interest" description="Disordered" evidence="7">
    <location>
        <begin position="317"/>
        <end position="352"/>
    </location>
</feature>
<dbReference type="Proteomes" id="UP000749559">
    <property type="component" value="Unassembled WGS sequence"/>
</dbReference>
<dbReference type="PANTHER" id="PTHR23505">
    <property type="entry name" value="SPINSTER"/>
    <property type="match status" value="1"/>
</dbReference>
<protein>
    <submittedName>
        <fullName evidence="9">Uncharacterized protein</fullName>
    </submittedName>
</protein>
<dbReference type="SUPFAM" id="SSF103473">
    <property type="entry name" value="MFS general substrate transporter"/>
    <property type="match status" value="1"/>
</dbReference>
<reference evidence="9" key="1">
    <citation type="submission" date="2022-03" db="EMBL/GenBank/DDBJ databases">
        <authorList>
            <person name="Martin C."/>
        </authorList>
    </citation>
    <scope>NUCLEOTIDE SEQUENCE</scope>
</reference>
<feature type="transmembrane region" description="Helical" evidence="8">
    <location>
        <begin position="194"/>
        <end position="216"/>
    </location>
</feature>
<evidence type="ECO:0000256" key="1">
    <source>
        <dbReference type="ARBA" id="ARBA00004141"/>
    </source>
</evidence>
<keyword evidence="10" id="KW-1185">Reference proteome</keyword>
<feature type="transmembrane region" description="Helical" evidence="8">
    <location>
        <begin position="504"/>
        <end position="525"/>
    </location>
</feature>
<evidence type="ECO:0000256" key="3">
    <source>
        <dbReference type="ARBA" id="ARBA00022692"/>
    </source>
</evidence>
<feature type="transmembrane region" description="Helical" evidence="8">
    <location>
        <begin position="411"/>
        <end position="433"/>
    </location>
</feature>
<evidence type="ECO:0000313" key="9">
    <source>
        <dbReference type="EMBL" id="CAH1786668.1"/>
    </source>
</evidence>
<evidence type="ECO:0000313" key="10">
    <source>
        <dbReference type="Proteomes" id="UP000749559"/>
    </source>
</evidence>
<feature type="transmembrane region" description="Helical" evidence="8">
    <location>
        <begin position="471"/>
        <end position="492"/>
    </location>
</feature>
<feature type="transmembrane region" description="Helical" evidence="8">
    <location>
        <begin position="12"/>
        <end position="38"/>
    </location>
</feature>
<dbReference type="Pfam" id="PF07690">
    <property type="entry name" value="MFS_1"/>
    <property type="match status" value="1"/>
</dbReference>
<keyword evidence="3 8" id="KW-0812">Transmembrane</keyword>
<proteinExistence type="inferred from homology"/>
<dbReference type="InterPro" id="IPR044770">
    <property type="entry name" value="MFS_spinster-like"/>
</dbReference>
<evidence type="ECO:0000256" key="6">
    <source>
        <dbReference type="ARBA" id="ARBA00024338"/>
    </source>
</evidence>
<dbReference type="OrthoDB" id="3639251at2759"/>
<sequence length="567" mass="62146">MPTMKTRCTRIYKYYVLLLMMASLLSNQMCQFALIATIRSMSAELKFGDKICGTGEVMGETLEGTKNNSMADPVYVIPNSTLPVSPQCIADGDMCLADALLKSNTTTSLNLNITTAPSAQCKWRYMGTGVAFQVLAGPLFVVIFGCSHFPVGILAHSGKINPRLMSAVCILLWSVFAILTGSSRTFWQVAITRLLMGASAGAGMAVNLGIVAAYFPPKQMGKALSFFNVGTYLGFSMAFLFVALDRVTDWRNIYYLCGSVGAALSLLVLATVRNKDPQDTGNISQSKSPEEDNPVSKTDQTQNDTLLSDLSKVNDNQNVKSEDVSDKELQNPDEKETPLVNKSTPEAKTDEQSLKNMFRDSAKLFWTMIRNPVLVALFVGGAIRMGAGLIFGYNINNFYFIYHPKIRVEKWLSWIIPVFGASGAMAGGVLSDIMFKRIGPVGRLIILLLSFVISMPLITAVFFTPPPWSQILLIPVFFISESWIGVCVAAVVDQAHVTKGPAYIAIFQFVIMIIGGPMTVLVAPLSSGLHGLKYSLLFLMMLCLSLSIVIFSIPCFILYKRRRTTEQ</sequence>
<feature type="transmembrane region" description="Helical" evidence="8">
    <location>
        <begin position="537"/>
        <end position="559"/>
    </location>
</feature>
<evidence type="ECO:0000256" key="5">
    <source>
        <dbReference type="ARBA" id="ARBA00023136"/>
    </source>
</evidence>
<feature type="transmembrane region" description="Helical" evidence="8">
    <location>
        <begin position="373"/>
        <end position="391"/>
    </location>
</feature>
<name>A0A8J1U0J8_OWEFU</name>
<evidence type="ECO:0000256" key="4">
    <source>
        <dbReference type="ARBA" id="ARBA00022989"/>
    </source>
</evidence>
<dbReference type="GO" id="GO:0022857">
    <property type="term" value="F:transmembrane transporter activity"/>
    <property type="evidence" value="ECO:0007669"/>
    <property type="project" value="InterPro"/>
</dbReference>
<evidence type="ECO:0000256" key="2">
    <source>
        <dbReference type="ARBA" id="ARBA00022448"/>
    </source>
</evidence>
<feature type="region of interest" description="Disordered" evidence="7">
    <location>
        <begin position="277"/>
        <end position="302"/>
    </location>
</feature>
<dbReference type="PANTHER" id="PTHR23505:SF79">
    <property type="entry name" value="PROTEIN SPINSTER"/>
    <property type="match status" value="1"/>
</dbReference>
<dbReference type="InterPro" id="IPR011701">
    <property type="entry name" value="MFS"/>
</dbReference>
<keyword evidence="2" id="KW-0813">Transport</keyword>
<feature type="transmembrane region" description="Helical" evidence="8">
    <location>
        <begin position="164"/>
        <end position="182"/>
    </location>
</feature>
<dbReference type="Gene3D" id="1.20.1250.20">
    <property type="entry name" value="MFS general substrate transporter like domains"/>
    <property type="match status" value="1"/>
</dbReference>
<accession>A0A8J1U0J8</accession>
<feature type="transmembrane region" description="Helical" evidence="8">
    <location>
        <begin position="445"/>
        <end position="465"/>
    </location>
</feature>
<dbReference type="AlphaFoldDB" id="A0A8J1U0J8"/>
<evidence type="ECO:0000256" key="7">
    <source>
        <dbReference type="SAM" id="MobiDB-lite"/>
    </source>
</evidence>
<evidence type="ECO:0000256" key="8">
    <source>
        <dbReference type="SAM" id="Phobius"/>
    </source>
</evidence>
<dbReference type="InterPro" id="IPR036259">
    <property type="entry name" value="MFS_trans_sf"/>
</dbReference>
<dbReference type="EMBL" id="CAIIXF020000006">
    <property type="protein sequence ID" value="CAH1786668.1"/>
    <property type="molecule type" value="Genomic_DNA"/>
</dbReference>
<feature type="transmembrane region" description="Helical" evidence="8">
    <location>
        <begin position="223"/>
        <end position="241"/>
    </location>
</feature>
<feature type="compositionally biased region" description="Basic and acidic residues" evidence="7">
    <location>
        <begin position="320"/>
        <end position="337"/>
    </location>
</feature>
<keyword evidence="4 8" id="KW-1133">Transmembrane helix</keyword>
<comment type="caution">
    <text evidence="9">The sequence shown here is derived from an EMBL/GenBank/DDBJ whole genome shotgun (WGS) entry which is preliminary data.</text>
</comment>
<keyword evidence="5 8" id="KW-0472">Membrane</keyword>
<comment type="similarity">
    <text evidence="6">Belongs to the major facilitator superfamily. Spinster (TC 2.A.1.49) family.</text>
</comment>
<feature type="transmembrane region" description="Helical" evidence="8">
    <location>
        <begin position="253"/>
        <end position="272"/>
    </location>
</feature>
<gene>
    <name evidence="9" type="ORF">OFUS_LOCUS12517</name>
</gene>
<comment type="subcellular location">
    <subcellularLocation>
        <location evidence="1">Membrane</location>
        <topology evidence="1">Multi-pass membrane protein</topology>
    </subcellularLocation>
</comment>
<feature type="transmembrane region" description="Helical" evidence="8">
    <location>
        <begin position="130"/>
        <end position="152"/>
    </location>
</feature>
<dbReference type="GO" id="GO:0016020">
    <property type="term" value="C:membrane"/>
    <property type="evidence" value="ECO:0007669"/>
    <property type="project" value="UniProtKB-SubCell"/>
</dbReference>